<reference evidence="3 4" key="1">
    <citation type="submission" date="2024-04" db="EMBL/GenBank/DDBJ databases">
        <authorList>
            <person name="Fracassetti M."/>
        </authorList>
    </citation>
    <scope>NUCLEOTIDE SEQUENCE [LARGE SCALE GENOMIC DNA]</scope>
</reference>
<feature type="region of interest" description="Disordered" evidence="2">
    <location>
        <begin position="210"/>
        <end position="252"/>
    </location>
</feature>
<protein>
    <submittedName>
        <fullName evidence="3">Uncharacterized protein</fullName>
    </submittedName>
</protein>
<evidence type="ECO:0000313" key="3">
    <source>
        <dbReference type="EMBL" id="CAL1414327.1"/>
    </source>
</evidence>
<accession>A0AAV2GVB4</accession>
<evidence type="ECO:0000256" key="1">
    <source>
        <dbReference type="SAM" id="Coils"/>
    </source>
</evidence>
<evidence type="ECO:0000256" key="2">
    <source>
        <dbReference type="SAM" id="MobiDB-lite"/>
    </source>
</evidence>
<sequence length="252" mass="27359">MGMAITAAKMWQVPSEVNGDHLFAELAKVGAKILLFAERGARRLNETKREALEASSSASQLQRDLDNATERREQLVKECDEAQMNAALQVSQLQGALDEERNKSATLAAEKEALAQGAGAQASEIAALKEEKKKWQDAYKECKKELKEARKEITNLRHSLDTFEESETGRNMSASAILSGLQIFHGKLVKDHPDLTWDFTEIAEYVIGELETPPDTGNAPQSANVEEPKGDSVPVSPSPKAPSAGDANSGAE</sequence>
<dbReference type="Proteomes" id="UP001497516">
    <property type="component" value="Chromosome 9"/>
</dbReference>
<proteinExistence type="predicted"/>
<keyword evidence="4" id="KW-1185">Reference proteome</keyword>
<dbReference type="EMBL" id="OZ034822">
    <property type="protein sequence ID" value="CAL1414327.1"/>
    <property type="molecule type" value="Genomic_DNA"/>
</dbReference>
<dbReference type="AlphaFoldDB" id="A0AAV2GVB4"/>
<evidence type="ECO:0000313" key="4">
    <source>
        <dbReference type="Proteomes" id="UP001497516"/>
    </source>
</evidence>
<organism evidence="3 4">
    <name type="scientific">Linum trigynum</name>
    <dbReference type="NCBI Taxonomy" id="586398"/>
    <lineage>
        <taxon>Eukaryota</taxon>
        <taxon>Viridiplantae</taxon>
        <taxon>Streptophyta</taxon>
        <taxon>Embryophyta</taxon>
        <taxon>Tracheophyta</taxon>
        <taxon>Spermatophyta</taxon>
        <taxon>Magnoliopsida</taxon>
        <taxon>eudicotyledons</taxon>
        <taxon>Gunneridae</taxon>
        <taxon>Pentapetalae</taxon>
        <taxon>rosids</taxon>
        <taxon>fabids</taxon>
        <taxon>Malpighiales</taxon>
        <taxon>Linaceae</taxon>
        <taxon>Linum</taxon>
    </lineage>
</organism>
<feature type="coiled-coil region" evidence="1">
    <location>
        <begin position="44"/>
        <end position="166"/>
    </location>
</feature>
<keyword evidence="1" id="KW-0175">Coiled coil</keyword>
<gene>
    <name evidence="3" type="ORF">LTRI10_LOCUS53496</name>
</gene>
<name>A0AAV2GVB4_9ROSI</name>